<gene>
    <name evidence="1" type="ORF">DJ019_09775</name>
</gene>
<reference evidence="1 2" key="1">
    <citation type="submission" date="2018-05" db="EMBL/GenBank/DDBJ databases">
        <authorList>
            <person name="Lanie J.A."/>
            <person name="Ng W.-L."/>
            <person name="Kazmierczak K.M."/>
            <person name="Andrzejewski T.M."/>
            <person name="Davidsen T.M."/>
            <person name="Wayne K.J."/>
            <person name="Tettelin H."/>
            <person name="Glass J.I."/>
            <person name="Rusch D."/>
            <person name="Podicherti R."/>
            <person name="Tsui H.-C.T."/>
            <person name="Winkler M.E."/>
        </authorList>
    </citation>
    <scope>NUCLEOTIDE SEQUENCE [LARGE SCALE GENOMIC DNA]</scope>
    <source>
        <strain evidence="1 2">BUT-10</strain>
    </source>
</reference>
<dbReference type="Proteomes" id="UP000249524">
    <property type="component" value="Unassembled WGS sequence"/>
</dbReference>
<dbReference type="InterPro" id="IPR014917">
    <property type="entry name" value="DUF1800"/>
</dbReference>
<dbReference type="OrthoDB" id="9772295at2"/>
<accession>A0A328BIQ5</accession>
<organism evidence="1 2">
    <name type="scientific">Phenylobacterium kunshanense</name>
    <dbReference type="NCBI Taxonomy" id="1445034"/>
    <lineage>
        <taxon>Bacteria</taxon>
        <taxon>Pseudomonadati</taxon>
        <taxon>Pseudomonadota</taxon>
        <taxon>Alphaproteobacteria</taxon>
        <taxon>Caulobacterales</taxon>
        <taxon>Caulobacteraceae</taxon>
        <taxon>Phenylobacterium</taxon>
    </lineage>
</organism>
<keyword evidence="2" id="KW-1185">Reference proteome</keyword>
<dbReference type="PROSITE" id="PS51257">
    <property type="entry name" value="PROKAR_LIPOPROTEIN"/>
    <property type="match status" value="1"/>
</dbReference>
<evidence type="ECO:0000313" key="2">
    <source>
        <dbReference type="Proteomes" id="UP000249524"/>
    </source>
</evidence>
<dbReference type="AlphaFoldDB" id="A0A328BIQ5"/>
<evidence type="ECO:0000313" key="1">
    <source>
        <dbReference type="EMBL" id="RAK66519.1"/>
    </source>
</evidence>
<protein>
    <submittedName>
        <fullName evidence="1">DUF1800 domain-containing protein</fullName>
    </submittedName>
</protein>
<comment type="caution">
    <text evidence="1">The sequence shown here is derived from an EMBL/GenBank/DDBJ whole genome shotgun (WGS) entry which is preliminary data.</text>
</comment>
<proteinExistence type="predicted"/>
<name>A0A328BIQ5_9CAUL</name>
<dbReference type="PANTHER" id="PTHR43737:SF1">
    <property type="entry name" value="DUF1501 DOMAIN-CONTAINING PROTEIN"/>
    <property type="match status" value="1"/>
</dbReference>
<dbReference type="EMBL" id="QFYS01000003">
    <property type="protein sequence ID" value="RAK66519.1"/>
    <property type="molecule type" value="Genomic_DNA"/>
</dbReference>
<sequence>MGGSRVELARLFRGLGVAGATAATLLLVACSGARGTGGNAAPPTAAEASRFLAQSSYGATDAAISEVRAAGYGQWIDQQMVLARPTTHQAEVEARLAAARQADPNARLTPNDFYYTWWKQSVTGPDQLRQRMKLAYSEIFVISLTDTNVDVRGAASYYDMLGANAFGNFRTLLEQVTLHPMVGVYLTWLGNQKEDPATGRNPDENYAREVMQLMTIGLYQLNLDGTVKTDGSGRPIPSYTPDDISGLAKVFTGYSYYSPNPTNTTFRGGQRNADWAVRPMIPYAAFHSTSAKAFLGVTIPASTAADPAGDLKVALDTLFNHANVGPFIGRQLIQRLVTSNPSPAYVQRVASVFNDNGKGVRGDMASVVRAILLDPEARDAVQAAGTNAGKLREPVVRIANWARAFGATSVSGNWLIGSTSANTSLGQTALTSPSVFNFFRPGYSPPNTRIGSAGLVAPEFQIVDEVTVAGYLNTLQTTVDSGIGTRSGGVSDVRADYAPLVALGGDVDALVSRVDLLLTHGQMAGATRSRIVQAVGGVSVPAATGSNQAAITTALTNRAKLAVYMTMASPDYLVQR</sequence>
<dbReference type="PANTHER" id="PTHR43737">
    <property type="entry name" value="BLL7424 PROTEIN"/>
    <property type="match status" value="1"/>
</dbReference>
<dbReference type="Pfam" id="PF08811">
    <property type="entry name" value="DUF1800"/>
    <property type="match status" value="1"/>
</dbReference>